<protein>
    <submittedName>
        <fullName evidence="2">dTDP-glucose 4,6-dehydratase</fullName>
    </submittedName>
</protein>
<proteinExistence type="predicted"/>
<dbReference type="InterPro" id="IPR001509">
    <property type="entry name" value="Epimerase_deHydtase"/>
</dbReference>
<dbReference type="PANTHER" id="PTHR43245">
    <property type="entry name" value="BIFUNCTIONAL POLYMYXIN RESISTANCE PROTEIN ARNA"/>
    <property type="match status" value="1"/>
</dbReference>
<dbReference type="Gene3D" id="3.30.70.1290">
    <property type="entry name" value="Transposase IS200-like"/>
    <property type="match status" value="1"/>
</dbReference>
<dbReference type="SUPFAM" id="SSF51735">
    <property type="entry name" value="NAD(P)-binding Rossmann-fold domains"/>
    <property type="match status" value="1"/>
</dbReference>
<dbReference type="SUPFAM" id="SSF143422">
    <property type="entry name" value="Transposase IS200-like"/>
    <property type="match status" value="1"/>
</dbReference>
<reference evidence="2 3" key="1">
    <citation type="submission" date="2018-01" db="EMBL/GenBank/DDBJ databases">
        <title>Genome Sequencing and Assembly of Anaerobacter polyendosporus strain CT4.</title>
        <authorList>
            <person name="Tachaapaikoon C."/>
            <person name="Sutheeworapong S."/>
            <person name="Jenjaroenpun P."/>
            <person name="Wongsurawat T."/>
            <person name="Nookeaw I."/>
            <person name="Cheawchanlertfa P."/>
            <person name="Kosugi A."/>
            <person name="Cheevadhanarak S."/>
            <person name="Ratanakhanokchai K."/>
        </authorList>
    </citation>
    <scope>NUCLEOTIDE SEQUENCE [LARGE SCALE GENOMIC DNA]</scope>
    <source>
        <strain evidence="2 3">CT4</strain>
    </source>
</reference>
<dbReference type="InterPro" id="IPR002686">
    <property type="entry name" value="Transposase_17"/>
</dbReference>
<evidence type="ECO:0000259" key="1">
    <source>
        <dbReference type="SMART" id="SM01321"/>
    </source>
</evidence>
<name>A0A410DN58_9CLOT</name>
<evidence type="ECO:0000313" key="2">
    <source>
        <dbReference type="EMBL" id="QAA30477.1"/>
    </source>
</evidence>
<organism evidence="2 3">
    <name type="scientific">Clostridium manihotivorum</name>
    <dbReference type="NCBI Taxonomy" id="2320868"/>
    <lineage>
        <taxon>Bacteria</taxon>
        <taxon>Bacillati</taxon>
        <taxon>Bacillota</taxon>
        <taxon>Clostridia</taxon>
        <taxon>Eubacteriales</taxon>
        <taxon>Clostridiaceae</taxon>
        <taxon>Clostridium</taxon>
    </lineage>
</organism>
<sequence length="397" mass="46914">MLYLVSQDDEDRKGLIDTLEYYKSISQFEIYAYCLMRNHVHLLIKEVEEPISKIMKRINVSYSIWYNKRYERYGYLFQDRFKSEPVDDNNCVEKEDFMKRILVTGGTVFVSKYVAKYFKSKGHEVYVLNRGTKPQLENVNLICADRNNLGDCLQKYCFDAIIDVCGYNREDIKNILDAVGAFKDYIFISSSAVYPETNLQPFSENQSVGGNSIWGKYGQDKIEAEKYLFSRFPNAYILRPPYLYGPMQNVYREPFVFECALENRKFYIPNDGTMKLQFFHVEDLCKVIDNILEKHPKEHIYNVGNSELVDINTFVELCYKVVGVPLEKVYVTSHNNQRDYFSFYDYEYSLDVSRQANLLGEEKDLFEGLKESYEWFKDNPSEVVKKDYINFIKQNFE</sequence>
<dbReference type="OrthoDB" id="9809586at2"/>
<dbReference type="Pfam" id="PF01370">
    <property type="entry name" value="Epimerase"/>
    <property type="match status" value="1"/>
</dbReference>
<dbReference type="KEGG" id="cmah:C1I91_01670"/>
<dbReference type="Pfam" id="PF01797">
    <property type="entry name" value="Y1_Tnp"/>
    <property type="match status" value="1"/>
</dbReference>
<dbReference type="GO" id="GO:0006313">
    <property type="term" value="P:DNA transposition"/>
    <property type="evidence" value="ECO:0007669"/>
    <property type="project" value="InterPro"/>
</dbReference>
<dbReference type="InterPro" id="IPR050177">
    <property type="entry name" value="Lipid_A_modif_metabolic_enz"/>
</dbReference>
<gene>
    <name evidence="2" type="ORF">C1I91_01670</name>
</gene>
<dbReference type="Gene3D" id="3.40.50.720">
    <property type="entry name" value="NAD(P)-binding Rossmann-like Domain"/>
    <property type="match status" value="1"/>
</dbReference>
<dbReference type="GO" id="GO:0003677">
    <property type="term" value="F:DNA binding"/>
    <property type="evidence" value="ECO:0007669"/>
    <property type="project" value="InterPro"/>
</dbReference>
<dbReference type="InterPro" id="IPR036515">
    <property type="entry name" value="Transposase_17_sf"/>
</dbReference>
<dbReference type="Proteomes" id="UP000286268">
    <property type="component" value="Chromosome"/>
</dbReference>
<dbReference type="InterPro" id="IPR036291">
    <property type="entry name" value="NAD(P)-bd_dom_sf"/>
</dbReference>
<keyword evidence="3" id="KW-1185">Reference proteome</keyword>
<dbReference type="EMBL" id="CP025746">
    <property type="protein sequence ID" value="QAA30477.1"/>
    <property type="molecule type" value="Genomic_DNA"/>
</dbReference>
<accession>A0A410DN58</accession>
<dbReference type="AlphaFoldDB" id="A0A410DN58"/>
<dbReference type="SMART" id="SM01321">
    <property type="entry name" value="Y1_Tnp"/>
    <property type="match status" value="1"/>
</dbReference>
<evidence type="ECO:0000313" key="3">
    <source>
        <dbReference type="Proteomes" id="UP000286268"/>
    </source>
</evidence>
<dbReference type="GO" id="GO:0004803">
    <property type="term" value="F:transposase activity"/>
    <property type="evidence" value="ECO:0007669"/>
    <property type="project" value="InterPro"/>
</dbReference>
<feature type="domain" description="Transposase IS200-like" evidence="1">
    <location>
        <begin position="2"/>
        <end position="90"/>
    </location>
</feature>